<keyword evidence="10" id="KW-1133">Transmembrane helix</keyword>
<dbReference type="EMBL" id="JAOPHQ010005416">
    <property type="protein sequence ID" value="KAK0135605.1"/>
    <property type="molecule type" value="Genomic_DNA"/>
</dbReference>
<reference evidence="11" key="1">
    <citation type="journal article" date="2023" name="Front. Mar. Sci.">
        <title>A new Merluccius polli reference genome to investigate the effects of global change in West African waters.</title>
        <authorList>
            <person name="Mateo J.L."/>
            <person name="Blanco-Fernandez C."/>
            <person name="Garcia-Vazquez E."/>
            <person name="Machado-Schiaffino G."/>
        </authorList>
    </citation>
    <scope>NUCLEOTIDE SEQUENCE</scope>
    <source>
        <strain evidence="11">C29</strain>
        <tissue evidence="11">Fin</tissue>
    </source>
</reference>
<feature type="compositionally biased region" description="Low complexity" evidence="9">
    <location>
        <begin position="560"/>
        <end position="582"/>
    </location>
</feature>
<dbReference type="GO" id="GO:0005944">
    <property type="term" value="C:phosphatidylinositol 3-kinase complex, class IB"/>
    <property type="evidence" value="ECO:0007669"/>
    <property type="project" value="InterPro"/>
</dbReference>
<protein>
    <recommendedName>
        <fullName evidence="8">Phosphoinositide 3-kinase regulatory subunit 5</fullName>
    </recommendedName>
</protein>
<keyword evidence="10" id="KW-0812">Transmembrane</keyword>
<dbReference type="PANTHER" id="PTHR15593">
    <property type="entry name" value="PHOSPHATIDYLINOSITOL 3-KINASE REGULATORY SUBUNIT"/>
    <property type="match status" value="1"/>
</dbReference>
<evidence type="ECO:0000256" key="4">
    <source>
        <dbReference type="ARBA" id="ARBA00022475"/>
    </source>
</evidence>
<evidence type="ECO:0000313" key="12">
    <source>
        <dbReference type="Proteomes" id="UP001174136"/>
    </source>
</evidence>
<sequence length="1033" mass="115200">MISGNKRSNHISGHRVCIQGGQMNLKILQSQCSSSGHCLYTFVRSLFLSMRRSSSASGAHSSSLASLWCFFKAFSSFLILWIVTALWFLVAIKRVSRFLKKGHSGHMKEYSTMQVRVGLGQEVGEVRRGCGAASMQHTSCTEDRIQHALDRCLEGLRRNPELQRQQHAHVAACSVGRSMSRWSLEELVKRDPENFVILLQQIIRKTREVQDQCQYELVAPLAIMFSSTLLQTPYCPPDAELLEEAMEAFRCFLTWPEPYCSVCRNLLSTLQQEIKAPGISFHRLVTEEQGLNTTGFHSKTVKTSSIDTSVSLYRTVLLMNPGEVPPEVLSVGQQLSNIQHSHRDTFITLIKHAYQSALGTKYPLASIHKALQAKSVQELGNIFSMITDVMETATTMSDPQEGYGHMIQSLERLWEKLDVPASTVRQSDGMLHTLPLPTAKCYMFQWEKDNFDVLNVLVENEHDLEDLQTMNGQAEEEECVSGDEEDGEEYCTEEIDFEEELPIFPNSCSADHRASTLSTNSSLSTSSMFSILSVASESYAPSLSSVASSTDSGVEDADDSSYISPSSSPVSEKSSPKPSSKASARLSQHFCRIFVRPQHRRILNRAKSLGNPESKNLLVVRSQRSNSLPQQVHLHSQEPLPQPQAPALRHVCFRRRPILSSNEEAKSTTLRVVVFGADQAAGKVARAYSSLRRRESACPHLSKLFRLQFYFVPVRRDLGAGPESQRAPCPMVPAGSPHGAVTSTDHHALGTEDSTNDIAHLLGLLDPWYERNTLSLLNLPTNVVCQQTSKTESESYDGSNECQLPIMADLVLYYCRQATRPALIQLYQAELTLAGGERRTEVFIHSLELGHTAGTRAVKAMGSAKKRFGIDGDREAVPLKLDVLYNKVVVSGRSQWKREAKVCTSLNLTKACKNPEELDPKMECLLLSMTEVLKRQNCKAKKSYNQHLSTWKVKVDKVLVSGTQNTTFAVCLDQDERKILQSVIRCDISVCSKPDSCTDWRQARVLSPQIQPLHPTFCSLLCLPVHTFIGALP</sequence>
<gene>
    <name evidence="11" type="primary">PIK3R5</name>
    <name evidence="11" type="ORF">N1851_028555</name>
</gene>
<evidence type="ECO:0000256" key="8">
    <source>
        <dbReference type="ARBA" id="ARBA00040195"/>
    </source>
</evidence>
<proteinExistence type="predicted"/>
<dbReference type="GO" id="GO:0046935">
    <property type="term" value="F:1-phosphatidylinositol-3-kinase regulator activity"/>
    <property type="evidence" value="ECO:0007669"/>
    <property type="project" value="InterPro"/>
</dbReference>
<feature type="region of interest" description="Disordered" evidence="9">
    <location>
        <begin position="544"/>
        <end position="582"/>
    </location>
</feature>
<feature type="transmembrane region" description="Helical" evidence="10">
    <location>
        <begin position="70"/>
        <end position="92"/>
    </location>
</feature>
<dbReference type="Proteomes" id="UP001174136">
    <property type="component" value="Unassembled WGS sequence"/>
</dbReference>
<evidence type="ECO:0000256" key="9">
    <source>
        <dbReference type="SAM" id="MobiDB-lite"/>
    </source>
</evidence>
<evidence type="ECO:0000313" key="11">
    <source>
        <dbReference type="EMBL" id="KAK0135605.1"/>
    </source>
</evidence>
<keyword evidence="12" id="KW-1185">Reference proteome</keyword>
<dbReference type="GO" id="GO:0005737">
    <property type="term" value="C:cytoplasm"/>
    <property type="evidence" value="ECO:0007669"/>
    <property type="project" value="UniProtKB-SubCell"/>
</dbReference>
<name>A0AA47NSB8_MERPO</name>
<evidence type="ECO:0000256" key="3">
    <source>
        <dbReference type="ARBA" id="ARBA00004496"/>
    </source>
</evidence>
<dbReference type="AlphaFoldDB" id="A0AA47NSB8"/>
<evidence type="ECO:0000256" key="5">
    <source>
        <dbReference type="ARBA" id="ARBA00022490"/>
    </source>
</evidence>
<evidence type="ECO:0000256" key="10">
    <source>
        <dbReference type="SAM" id="Phobius"/>
    </source>
</evidence>
<evidence type="ECO:0000256" key="7">
    <source>
        <dbReference type="ARBA" id="ARBA00023242"/>
    </source>
</evidence>
<keyword evidence="7" id="KW-0539">Nucleus</keyword>
<dbReference type="InterPro" id="IPR019522">
    <property type="entry name" value="PIK3R5/6"/>
</dbReference>
<keyword evidence="6 10" id="KW-0472">Membrane</keyword>
<accession>A0AA47NSB8</accession>
<dbReference type="PANTHER" id="PTHR15593:SF2">
    <property type="entry name" value="PHOSPHOINOSITIDE 3-KINASE REGULATORY SUBUNIT 5"/>
    <property type="match status" value="1"/>
</dbReference>
<comment type="subcellular location">
    <subcellularLocation>
        <location evidence="2">Cell membrane</location>
        <topology evidence="2">Peripheral membrane protein</topology>
    </subcellularLocation>
    <subcellularLocation>
        <location evidence="3">Cytoplasm</location>
    </subcellularLocation>
    <subcellularLocation>
        <location evidence="1">Nucleus</location>
    </subcellularLocation>
</comment>
<dbReference type="GO" id="GO:0005886">
    <property type="term" value="C:plasma membrane"/>
    <property type="evidence" value="ECO:0007669"/>
    <property type="project" value="UniProtKB-SubCell"/>
</dbReference>
<evidence type="ECO:0000256" key="2">
    <source>
        <dbReference type="ARBA" id="ARBA00004202"/>
    </source>
</evidence>
<keyword evidence="5" id="KW-0963">Cytoplasm</keyword>
<evidence type="ECO:0000256" key="6">
    <source>
        <dbReference type="ARBA" id="ARBA00023136"/>
    </source>
</evidence>
<keyword evidence="4" id="KW-1003">Cell membrane</keyword>
<organism evidence="11 12">
    <name type="scientific">Merluccius polli</name>
    <name type="common">Benguela hake</name>
    <name type="synonym">Merluccius cadenati</name>
    <dbReference type="NCBI Taxonomy" id="89951"/>
    <lineage>
        <taxon>Eukaryota</taxon>
        <taxon>Metazoa</taxon>
        <taxon>Chordata</taxon>
        <taxon>Craniata</taxon>
        <taxon>Vertebrata</taxon>
        <taxon>Euteleostomi</taxon>
        <taxon>Actinopterygii</taxon>
        <taxon>Neopterygii</taxon>
        <taxon>Teleostei</taxon>
        <taxon>Neoteleostei</taxon>
        <taxon>Acanthomorphata</taxon>
        <taxon>Zeiogadaria</taxon>
        <taxon>Gadariae</taxon>
        <taxon>Gadiformes</taxon>
        <taxon>Gadoidei</taxon>
        <taxon>Merlucciidae</taxon>
        <taxon>Merluccius</taxon>
    </lineage>
</organism>
<dbReference type="Pfam" id="PF10486">
    <property type="entry name" value="PI3K_1B_p101"/>
    <property type="match status" value="1"/>
</dbReference>
<comment type="caution">
    <text evidence="11">The sequence shown here is derived from an EMBL/GenBank/DDBJ whole genome shotgun (WGS) entry which is preliminary data.</text>
</comment>
<dbReference type="GO" id="GO:0005634">
    <property type="term" value="C:nucleus"/>
    <property type="evidence" value="ECO:0007669"/>
    <property type="project" value="UniProtKB-SubCell"/>
</dbReference>
<dbReference type="GO" id="GO:0007186">
    <property type="term" value="P:G protein-coupled receptor signaling pathway"/>
    <property type="evidence" value="ECO:0007669"/>
    <property type="project" value="TreeGrafter"/>
</dbReference>
<evidence type="ECO:0000256" key="1">
    <source>
        <dbReference type="ARBA" id="ARBA00004123"/>
    </source>
</evidence>